<feature type="coiled-coil region" evidence="1">
    <location>
        <begin position="42"/>
        <end position="148"/>
    </location>
</feature>
<dbReference type="Proteomes" id="UP000824469">
    <property type="component" value="Unassembled WGS sequence"/>
</dbReference>
<dbReference type="EMBL" id="JAHRHJ020000009">
    <property type="protein sequence ID" value="KAH9303361.1"/>
    <property type="molecule type" value="Genomic_DNA"/>
</dbReference>
<keyword evidence="1" id="KW-0175">Coiled coil</keyword>
<dbReference type="AlphaFoldDB" id="A0AA38CP04"/>
<gene>
    <name evidence="2" type="ORF">KI387_014944</name>
</gene>
<dbReference type="Gene3D" id="1.10.287.1490">
    <property type="match status" value="1"/>
</dbReference>
<organism evidence="2 3">
    <name type="scientific">Taxus chinensis</name>
    <name type="common">Chinese yew</name>
    <name type="synonym">Taxus wallichiana var. chinensis</name>
    <dbReference type="NCBI Taxonomy" id="29808"/>
    <lineage>
        <taxon>Eukaryota</taxon>
        <taxon>Viridiplantae</taxon>
        <taxon>Streptophyta</taxon>
        <taxon>Embryophyta</taxon>
        <taxon>Tracheophyta</taxon>
        <taxon>Spermatophyta</taxon>
        <taxon>Pinopsida</taxon>
        <taxon>Pinidae</taxon>
        <taxon>Conifers II</taxon>
        <taxon>Cupressales</taxon>
        <taxon>Taxaceae</taxon>
        <taxon>Taxus</taxon>
    </lineage>
</organism>
<protein>
    <submittedName>
        <fullName evidence="2">Uncharacterized protein</fullName>
    </submittedName>
</protein>
<accession>A0AA38CP04</accession>
<sequence>MQLDDYSISAVAVDLAEFRPQDKVELAGGGMNKTTSVVTTGYLKLDNQLKKTKASLKKVEATTASRMVEVKAKENKINQLKKELKESCSKQTLAASEAEVATLTAKLAASEMQVNSITQERDNLRVQMKSSEDMVKSLTKQLETQSQKTGTVNL</sequence>
<keyword evidence="3" id="KW-1185">Reference proteome</keyword>
<evidence type="ECO:0000313" key="2">
    <source>
        <dbReference type="EMBL" id="KAH9303361.1"/>
    </source>
</evidence>
<evidence type="ECO:0000256" key="1">
    <source>
        <dbReference type="SAM" id="Coils"/>
    </source>
</evidence>
<evidence type="ECO:0000313" key="3">
    <source>
        <dbReference type="Proteomes" id="UP000824469"/>
    </source>
</evidence>
<reference evidence="2 3" key="1">
    <citation type="journal article" date="2021" name="Nat. Plants">
        <title>The Taxus genome provides insights into paclitaxel biosynthesis.</title>
        <authorList>
            <person name="Xiong X."/>
            <person name="Gou J."/>
            <person name="Liao Q."/>
            <person name="Li Y."/>
            <person name="Zhou Q."/>
            <person name="Bi G."/>
            <person name="Li C."/>
            <person name="Du R."/>
            <person name="Wang X."/>
            <person name="Sun T."/>
            <person name="Guo L."/>
            <person name="Liang H."/>
            <person name="Lu P."/>
            <person name="Wu Y."/>
            <person name="Zhang Z."/>
            <person name="Ro D.K."/>
            <person name="Shang Y."/>
            <person name="Huang S."/>
            <person name="Yan J."/>
        </authorList>
    </citation>
    <scope>NUCLEOTIDE SEQUENCE [LARGE SCALE GENOMIC DNA]</scope>
    <source>
        <strain evidence="2">Ta-2019</strain>
    </source>
</reference>
<name>A0AA38CP04_TAXCH</name>
<feature type="non-terminal residue" evidence="2">
    <location>
        <position position="154"/>
    </location>
</feature>
<comment type="caution">
    <text evidence="2">The sequence shown here is derived from an EMBL/GenBank/DDBJ whole genome shotgun (WGS) entry which is preliminary data.</text>
</comment>
<proteinExistence type="predicted"/>